<feature type="transmembrane region" description="Helical" evidence="3">
    <location>
        <begin position="565"/>
        <end position="586"/>
    </location>
</feature>
<evidence type="ECO:0008006" key="6">
    <source>
        <dbReference type="Google" id="ProtNLM"/>
    </source>
</evidence>
<dbReference type="InterPro" id="IPR033308">
    <property type="entry name" value="PGAP5/Cdc1/Ted1"/>
</dbReference>
<evidence type="ECO:0000256" key="2">
    <source>
        <dbReference type="SAM" id="MobiDB-lite"/>
    </source>
</evidence>
<keyword evidence="3" id="KW-0812">Transmembrane</keyword>
<organism evidence="4 5">
    <name type="scientific">Pyricularia oryzae</name>
    <name type="common">Rice blast fungus</name>
    <name type="synonym">Magnaporthe oryzae</name>
    <dbReference type="NCBI Taxonomy" id="318829"/>
    <lineage>
        <taxon>Eukaryota</taxon>
        <taxon>Fungi</taxon>
        <taxon>Dikarya</taxon>
        <taxon>Ascomycota</taxon>
        <taxon>Pezizomycotina</taxon>
        <taxon>Sordariomycetes</taxon>
        <taxon>Sordariomycetidae</taxon>
        <taxon>Magnaporthales</taxon>
        <taxon>Pyriculariaceae</taxon>
        <taxon>Pyricularia</taxon>
    </lineage>
</organism>
<dbReference type="GO" id="GO:0005783">
    <property type="term" value="C:endoplasmic reticulum"/>
    <property type="evidence" value="ECO:0007669"/>
    <property type="project" value="TreeGrafter"/>
</dbReference>
<evidence type="ECO:0000256" key="1">
    <source>
        <dbReference type="ARBA" id="ARBA00023136"/>
    </source>
</evidence>
<evidence type="ECO:0000256" key="3">
    <source>
        <dbReference type="SAM" id="Phobius"/>
    </source>
</evidence>
<dbReference type="PANTHER" id="PTHR13315:SF1">
    <property type="entry name" value="PROTEIN TED1"/>
    <property type="match status" value="1"/>
</dbReference>
<dbReference type="GO" id="GO:0016020">
    <property type="term" value="C:membrane"/>
    <property type="evidence" value="ECO:0007669"/>
    <property type="project" value="GOC"/>
</dbReference>
<keyword evidence="3" id="KW-1133">Transmembrane helix</keyword>
<protein>
    <recommendedName>
        <fullName evidence="6">Calcineurin-like phosphoesterase domain-containing protein</fullName>
    </recommendedName>
</protein>
<feature type="compositionally biased region" description="Acidic residues" evidence="2">
    <location>
        <begin position="80"/>
        <end position="89"/>
    </location>
</feature>
<dbReference type="SUPFAM" id="SSF56300">
    <property type="entry name" value="Metallo-dependent phosphatases"/>
    <property type="match status" value="1"/>
</dbReference>
<dbReference type="EMBL" id="CP034209">
    <property type="protein sequence ID" value="QBZ64473.1"/>
    <property type="molecule type" value="Genomic_DNA"/>
</dbReference>
<dbReference type="AlphaFoldDB" id="A0A4P7NPY8"/>
<dbReference type="Gene3D" id="3.60.21.10">
    <property type="match status" value="1"/>
</dbReference>
<evidence type="ECO:0000313" key="5">
    <source>
        <dbReference type="Proteomes" id="UP000294847"/>
    </source>
</evidence>
<dbReference type="GO" id="GO:0006506">
    <property type="term" value="P:GPI anchor biosynthetic process"/>
    <property type="evidence" value="ECO:0007669"/>
    <property type="project" value="InterPro"/>
</dbReference>
<evidence type="ECO:0000313" key="4">
    <source>
        <dbReference type="EMBL" id="QBZ64473.1"/>
    </source>
</evidence>
<reference evidence="4 5" key="1">
    <citation type="journal article" date="2019" name="Mol. Biol. Evol.">
        <title>Blast fungal genomes show frequent chromosomal changes, gene gains and losses, and effector gene turnover.</title>
        <authorList>
            <person name="Gomez Luciano L.B."/>
            <person name="Jason Tsai I."/>
            <person name="Chuma I."/>
            <person name="Tosa Y."/>
            <person name="Chen Y.H."/>
            <person name="Li J.Y."/>
            <person name="Li M.Y."/>
            <person name="Jade Lu M.Y."/>
            <person name="Nakayashiki H."/>
            <person name="Li W.H."/>
        </authorList>
    </citation>
    <scope>NUCLEOTIDE SEQUENCE [LARGE SCALE GENOMIC DNA]</scope>
    <source>
        <strain evidence="4">MZ5-1-6</strain>
    </source>
</reference>
<feature type="region of interest" description="Disordered" evidence="2">
    <location>
        <begin position="79"/>
        <end position="99"/>
    </location>
</feature>
<dbReference type="InterPro" id="IPR029052">
    <property type="entry name" value="Metallo-depent_PP-like"/>
</dbReference>
<feature type="transmembrane region" description="Helical" evidence="3">
    <location>
        <begin position="14"/>
        <end position="35"/>
    </location>
</feature>
<dbReference type="PANTHER" id="PTHR13315">
    <property type="entry name" value="METALLO PHOSPHOESTERASE RELATED"/>
    <property type="match status" value="1"/>
</dbReference>
<sequence length="647" mass="72136">MLPPFSPTVVLRHVLRIAVPLSVALTVYLYLYPIFSTCGFPLPPNADGKAPSAREIFWETVKLHYPVLGKSATQSNVSESSEEWVEEGSETPNVAVPRAPGRNAPFRLLALGDPQLEGDTSLPSHYMASLFPHIGKVWRDATFQTSHYSLRWRIRQIIHDFIDIFWIDFFNNIESIRKRIDLYGNDFYLAHIYRSVNWWTRPTHVSVLGDLLGSQWLTDEEFDRRADRYWNRVMRGAERVPDEEATYPADEYDLAGFLHSGDPRLPPNNGTNAVWARRVINIAGNHDVGYAGDINEDRMARFERRFGKANYELRFEIPTSALSPRAAATVFDAEENPHSDRLLPELRLVVLNSMNLDTPANSSELQDATYSFINNVINTASAVEYKGHFTVIMTHIPLHKPEGVCVDSPLFHFHDHDGSLREQNMLSVDASKGFLEGILGMSGDSMAPGNGRGRKGVILNGHDHAGCDTYHFINQSHGDGPADRSWEARRWREAALRRKAPEGAAAGEDQPLIGRPDYPGVREITVRSMMGDFGGNAGLLSAWFDEDAWEWRFEYATCPLGTQHLWWFVHILDLLVVVGILAYPVVTVAESMGVFATALEKSGGKVRGPATAGKAENNETAVKVEKPVVNAKAGPNGTLAQPSIAPL</sequence>
<gene>
    <name evidence="4" type="ORF">PoMZ_06171</name>
</gene>
<dbReference type="Proteomes" id="UP000294847">
    <property type="component" value="Chromosome 6"/>
</dbReference>
<keyword evidence="1 3" id="KW-0472">Membrane</keyword>
<name>A0A4P7NPY8_PYROR</name>
<proteinExistence type="predicted"/>
<accession>A0A4P7NPY8</accession>